<dbReference type="InterPro" id="IPR016181">
    <property type="entry name" value="Acyl_CoA_acyltransferase"/>
</dbReference>
<dbReference type="AlphaFoldDB" id="A0A2V4C2J8"/>
<keyword evidence="2" id="KW-0808">Transferase</keyword>
<name>A0A2V4C2J8_9FLAO</name>
<gene>
    <name evidence="2" type="ORF">DMB68_10035</name>
</gene>
<protein>
    <submittedName>
        <fullName evidence="2">GNAT family N-acetyltransferase</fullName>
    </submittedName>
</protein>
<organism evidence="2 3">
    <name type="scientific">Flavobacterium hydrophilum</name>
    <dbReference type="NCBI Taxonomy" id="2211445"/>
    <lineage>
        <taxon>Bacteria</taxon>
        <taxon>Pseudomonadati</taxon>
        <taxon>Bacteroidota</taxon>
        <taxon>Flavobacteriia</taxon>
        <taxon>Flavobacteriales</taxon>
        <taxon>Flavobacteriaceae</taxon>
        <taxon>Flavobacterium</taxon>
    </lineage>
</organism>
<dbReference type="OrthoDB" id="1342666at2"/>
<accession>A0A2V4C2J8</accession>
<evidence type="ECO:0000313" key="3">
    <source>
        <dbReference type="Proteomes" id="UP000247681"/>
    </source>
</evidence>
<dbReference type="Proteomes" id="UP000247681">
    <property type="component" value="Unassembled WGS sequence"/>
</dbReference>
<dbReference type="InterPro" id="IPR000182">
    <property type="entry name" value="GNAT_dom"/>
</dbReference>
<dbReference type="EMBL" id="QJHL01000002">
    <property type="protein sequence ID" value="PXY45042.1"/>
    <property type="molecule type" value="Genomic_DNA"/>
</dbReference>
<dbReference type="Pfam" id="PF00583">
    <property type="entry name" value="Acetyltransf_1"/>
    <property type="match status" value="1"/>
</dbReference>
<feature type="domain" description="N-acetyltransferase" evidence="1">
    <location>
        <begin position="3"/>
        <end position="152"/>
    </location>
</feature>
<dbReference type="RefSeq" id="WP_110346557.1">
    <property type="nucleotide sequence ID" value="NZ_QJHL01000002.1"/>
</dbReference>
<evidence type="ECO:0000313" key="2">
    <source>
        <dbReference type="EMBL" id="PXY45042.1"/>
    </source>
</evidence>
<dbReference type="Gene3D" id="3.40.630.30">
    <property type="match status" value="1"/>
</dbReference>
<evidence type="ECO:0000259" key="1">
    <source>
        <dbReference type="PROSITE" id="PS51186"/>
    </source>
</evidence>
<comment type="caution">
    <text evidence="2">The sequence shown here is derived from an EMBL/GenBank/DDBJ whole genome shotgun (WGS) entry which is preliminary data.</text>
</comment>
<dbReference type="SUPFAM" id="SSF55729">
    <property type="entry name" value="Acyl-CoA N-acyltransferases (Nat)"/>
    <property type="match status" value="1"/>
</dbReference>
<dbReference type="CDD" id="cd04301">
    <property type="entry name" value="NAT_SF"/>
    <property type="match status" value="1"/>
</dbReference>
<proteinExistence type="predicted"/>
<sequence>MQINILKAQKNDLVTILQLQKDCYLSEAEIYNDYEIQPLTQDLESLEKEFENSIILKSVINGEIAGSIRGYEAEGTAYIGKLIVRSDHQNKGIGRKLMVAIETSFKDCNRFELFTGFKSEKNLYLYNKIGYSEFKRKIIDDNLTLVYLEKIK</sequence>
<dbReference type="GO" id="GO:0016747">
    <property type="term" value="F:acyltransferase activity, transferring groups other than amino-acyl groups"/>
    <property type="evidence" value="ECO:0007669"/>
    <property type="project" value="InterPro"/>
</dbReference>
<keyword evidence="3" id="KW-1185">Reference proteome</keyword>
<reference evidence="2 3" key="1">
    <citation type="submission" date="2018-05" db="EMBL/GenBank/DDBJ databases">
        <title>Flavobacterium sp. strain IMCC34758, incomplete genome.</title>
        <authorList>
            <person name="Joung Y."/>
        </authorList>
    </citation>
    <scope>NUCLEOTIDE SEQUENCE [LARGE SCALE GENOMIC DNA]</scope>
    <source>
        <strain evidence="2 3">IMCC34758</strain>
    </source>
</reference>
<dbReference type="PROSITE" id="PS51186">
    <property type="entry name" value="GNAT"/>
    <property type="match status" value="1"/>
</dbReference>